<keyword evidence="6" id="KW-1185">Reference proteome</keyword>
<accession>A0A1G8N2X4</accession>
<evidence type="ECO:0000259" key="4">
    <source>
        <dbReference type="PROSITE" id="PS50949"/>
    </source>
</evidence>
<name>A0A1G8N2X4_9BACI</name>
<keyword evidence="1" id="KW-0805">Transcription regulation</keyword>
<dbReference type="EMBL" id="FNEN01000005">
    <property type="protein sequence ID" value="SDI74548.1"/>
    <property type="molecule type" value="Genomic_DNA"/>
</dbReference>
<dbReference type="InterPro" id="IPR050679">
    <property type="entry name" value="Bact_HTH_transcr_reg"/>
</dbReference>
<protein>
    <submittedName>
        <fullName evidence="5">Transcriptional regulator, GntR family</fullName>
    </submittedName>
</protein>
<dbReference type="GO" id="GO:0045892">
    <property type="term" value="P:negative regulation of DNA-templated transcription"/>
    <property type="evidence" value="ECO:0007669"/>
    <property type="project" value="TreeGrafter"/>
</dbReference>
<dbReference type="Pfam" id="PF00392">
    <property type="entry name" value="GntR"/>
    <property type="match status" value="1"/>
</dbReference>
<dbReference type="InterPro" id="IPR036390">
    <property type="entry name" value="WH_DNA-bd_sf"/>
</dbReference>
<dbReference type="SUPFAM" id="SSF46785">
    <property type="entry name" value="Winged helix' DNA-binding domain"/>
    <property type="match status" value="1"/>
</dbReference>
<evidence type="ECO:0000313" key="5">
    <source>
        <dbReference type="EMBL" id="SDI74548.1"/>
    </source>
</evidence>
<evidence type="ECO:0000256" key="1">
    <source>
        <dbReference type="ARBA" id="ARBA00023015"/>
    </source>
</evidence>
<dbReference type="SUPFAM" id="SSF64288">
    <property type="entry name" value="Chorismate lyase-like"/>
    <property type="match status" value="1"/>
</dbReference>
<dbReference type="PANTHER" id="PTHR44846:SF1">
    <property type="entry name" value="MANNOSYL-D-GLYCERATE TRANSPORT_METABOLISM SYSTEM REPRESSOR MNGR-RELATED"/>
    <property type="match status" value="1"/>
</dbReference>
<keyword evidence="3" id="KW-0804">Transcription</keyword>
<dbReference type="FunFam" id="1.10.10.10:FF:000079">
    <property type="entry name" value="GntR family transcriptional regulator"/>
    <property type="match status" value="1"/>
</dbReference>
<organism evidence="5 6">
    <name type="scientific">Natribacillus halophilus</name>
    <dbReference type="NCBI Taxonomy" id="549003"/>
    <lineage>
        <taxon>Bacteria</taxon>
        <taxon>Bacillati</taxon>
        <taxon>Bacillota</taxon>
        <taxon>Bacilli</taxon>
        <taxon>Bacillales</taxon>
        <taxon>Bacillaceae</taxon>
        <taxon>Natribacillus</taxon>
    </lineage>
</organism>
<dbReference type="SMART" id="SM00345">
    <property type="entry name" value="HTH_GNTR"/>
    <property type="match status" value="1"/>
</dbReference>
<dbReference type="InterPro" id="IPR036388">
    <property type="entry name" value="WH-like_DNA-bd_sf"/>
</dbReference>
<keyword evidence="2" id="KW-0238">DNA-binding</keyword>
<reference evidence="5 6" key="1">
    <citation type="submission" date="2016-10" db="EMBL/GenBank/DDBJ databases">
        <authorList>
            <person name="de Groot N.N."/>
        </authorList>
    </citation>
    <scope>NUCLEOTIDE SEQUENCE [LARGE SCALE GENOMIC DNA]</scope>
    <source>
        <strain evidence="5 6">DSM 21771</strain>
    </source>
</reference>
<gene>
    <name evidence="5" type="ORF">SAMN04488123_105174</name>
</gene>
<dbReference type="SMART" id="SM00866">
    <property type="entry name" value="UTRA"/>
    <property type="match status" value="1"/>
</dbReference>
<dbReference type="GO" id="GO:0003677">
    <property type="term" value="F:DNA binding"/>
    <property type="evidence" value="ECO:0007669"/>
    <property type="project" value="UniProtKB-KW"/>
</dbReference>
<proteinExistence type="predicted"/>
<dbReference type="Pfam" id="PF07702">
    <property type="entry name" value="UTRA"/>
    <property type="match status" value="1"/>
</dbReference>
<dbReference type="Gene3D" id="3.40.1410.10">
    <property type="entry name" value="Chorismate lyase-like"/>
    <property type="match status" value="1"/>
</dbReference>
<dbReference type="Proteomes" id="UP000198853">
    <property type="component" value="Unassembled WGS sequence"/>
</dbReference>
<dbReference type="InterPro" id="IPR011663">
    <property type="entry name" value="UTRA"/>
</dbReference>
<dbReference type="AlphaFoldDB" id="A0A1G8N2X4"/>
<dbReference type="Gene3D" id="1.10.10.10">
    <property type="entry name" value="Winged helix-like DNA-binding domain superfamily/Winged helix DNA-binding domain"/>
    <property type="match status" value="1"/>
</dbReference>
<evidence type="ECO:0000256" key="3">
    <source>
        <dbReference type="ARBA" id="ARBA00023163"/>
    </source>
</evidence>
<dbReference type="GO" id="GO:0003700">
    <property type="term" value="F:DNA-binding transcription factor activity"/>
    <property type="evidence" value="ECO:0007669"/>
    <property type="project" value="InterPro"/>
</dbReference>
<dbReference type="InterPro" id="IPR028978">
    <property type="entry name" value="Chorismate_lyase_/UTRA_dom_sf"/>
</dbReference>
<dbReference type="PROSITE" id="PS50949">
    <property type="entry name" value="HTH_GNTR"/>
    <property type="match status" value="1"/>
</dbReference>
<evidence type="ECO:0000313" key="6">
    <source>
        <dbReference type="Proteomes" id="UP000198853"/>
    </source>
</evidence>
<dbReference type="InterPro" id="IPR000524">
    <property type="entry name" value="Tscrpt_reg_HTH_GntR"/>
</dbReference>
<feature type="domain" description="HTH gntR-type" evidence="4">
    <location>
        <begin position="7"/>
        <end position="75"/>
    </location>
</feature>
<evidence type="ECO:0000256" key="2">
    <source>
        <dbReference type="ARBA" id="ARBA00023125"/>
    </source>
</evidence>
<dbReference type="PRINTS" id="PR00035">
    <property type="entry name" value="HTHGNTR"/>
</dbReference>
<dbReference type="CDD" id="cd07377">
    <property type="entry name" value="WHTH_GntR"/>
    <property type="match status" value="1"/>
</dbReference>
<sequence length="238" mass="28117">MDKQSRIPLYRQLVEEVIKKIENNAYYEGYKLPSERKFCETYDLSRITVRQAMQDLEREGYIYKYHGKGTFVAPKTYNQNLVNLYSFTEEMKKLGKVPTVKVLSFERFPIDERLASKIQLDAGEEVYQIVRLRIADGEPLMYETTHLPAKLFPNLTGKQLSEKPMYNIFRNHYNINVTRAIEKFSATITRDHEAKHLETYTQNPAMLIKRFAYHRDTLIEYTISVARGEKFDYTVELN</sequence>
<dbReference type="PANTHER" id="PTHR44846">
    <property type="entry name" value="MANNOSYL-D-GLYCERATE TRANSPORT/METABOLISM SYSTEM REPRESSOR MNGR-RELATED"/>
    <property type="match status" value="1"/>
</dbReference>